<feature type="transmembrane region" description="Helical" evidence="2">
    <location>
        <begin position="297"/>
        <end position="317"/>
    </location>
</feature>
<keyword evidence="2" id="KW-1133">Transmembrane helix</keyword>
<reference evidence="3 4" key="1">
    <citation type="submission" date="2020-08" db="EMBL/GenBank/DDBJ databases">
        <title>Sequencing the genomes of 1000 actinobacteria strains.</title>
        <authorList>
            <person name="Klenk H.-P."/>
        </authorList>
    </citation>
    <scope>NUCLEOTIDE SEQUENCE [LARGE SCALE GENOMIC DNA]</scope>
    <source>
        <strain evidence="3 4">DSM 44593</strain>
    </source>
</reference>
<feature type="region of interest" description="Disordered" evidence="1">
    <location>
        <begin position="244"/>
        <end position="282"/>
    </location>
</feature>
<dbReference type="AlphaFoldDB" id="A0A841EHK2"/>
<keyword evidence="4" id="KW-1185">Reference proteome</keyword>
<gene>
    <name evidence="3" type="ORF">HNR25_004264</name>
</gene>
<feature type="transmembrane region" description="Helical" evidence="2">
    <location>
        <begin position="337"/>
        <end position="361"/>
    </location>
</feature>
<evidence type="ECO:0000256" key="1">
    <source>
        <dbReference type="SAM" id="MobiDB-lite"/>
    </source>
</evidence>
<organism evidence="3 4">
    <name type="scientific">Streptomonospora salina</name>
    <dbReference type="NCBI Taxonomy" id="104205"/>
    <lineage>
        <taxon>Bacteria</taxon>
        <taxon>Bacillati</taxon>
        <taxon>Actinomycetota</taxon>
        <taxon>Actinomycetes</taxon>
        <taxon>Streptosporangiales</taxon>
        <taxon>Nocardiopsidaceae</taxon>
        <taxon>Streptomonospora</taxon>
    </lineage>
</organism>
<feature type="transmembrane region" description="Helical" evidence="2">
    <location>
        <begin position="453"/>
        <end position="474"/>
    </location>
</feature>
<feature type="transmembrane region" description="Helical" evidence="2">
    <location>
        <begin position="121"/>
        <end position="145"/>
    </location>
</feature>
<dbReference type="InterPro" id="IPR056926">
    <property type="entry name" value="FLQE3_permease"/>
</dbReference>
<feature type="transmembrane region" description="Helical" evidence="2">
    <location>
        <begin position="416"/>
        <end position="441"/>
    </location>
</feature>
<keyword evidence="2" id="KW-0472">Membrane</keyword>
<evidence type="ECO:0000313" key="3">
    <source>
        <dbReference type="EMBL" id="MBB6000513.1"/>
    </source>
</evidence>
<feature type="transmembrane region" description="Helical" evidence="2">
    <location>
        <begin position="92"/>
        <end position="115"/>
    </location>
</feature>
<name>A0A841EHK2_9ACTN</name>
<evidence type="ECO:0000256" key="2">
    <source>
        <dbReference type="SAM" id="Phobius"/>
    </source>
</evidence>
<dbReference type="RefSeq" id="WP_312862662.1">
    <property type="nucleotide sequence ID" value="NZ_BAABKT010000032.1"/>
</dbReference>
<feature type="transmembrane region" description="Helical" evidence="2">
    <location>
        <begin position="382"/>
        <end position="404"/>
    </location>
</feature>
<evidence type="ECO:0000313" key="4">
    <source>
        <dbReference type="Proteomes" id="UP000578077"/>
    </source>
</evidence>
<dbReference type="Proteomes" id="UP000578077">
    <property type="component" value="Unassembled WGS sequence"/>
</dbReference>
<sequence length="525" mass="52722">MTGVRAAAGVSLEWRVQLRHRVPAAAAALAALWSAVLLAVPAAWAPTAAVYLLIVDTAGFGVLFAVVLVLFERAEGGRAILAAAPLRPIEYVGAKLAVLTLLATAIAVPMTLAAAREHPAAVAAALPPVLLGVALLSLLLVGAALAACGGAGGIGALVTRVPLVAPLVVVPVVHVSGALDHPLLYLVPTTGGAELIRAGLLPGAALGAGPLALAVLYLLVWIAGAAILACRAVGPETAAGLPAPVGRSGTSAAGRNALRPAQRDRAPVRAAASSGRRCGGAAGGLARADLRGLLRDPLLVALLLGPAVLALVLRWAYPSASGFLAARYGLDTGPLAPVLLAALVVLHVPMMTGAMAALRTVEDADDGTLLLYRVSPLGLPRFLAYRTAVAVITAGSGLAAAVPLSGLVTGVAPDRVPALVAAVALAALQAPLFVLAATAFAPAKVETLVLVKIAGAVFTLLPVAVWWLPAWAAWSLAPLPLFWPVAVLPGYDVAPWPVGLAAGAALAALTGAWLLARTLRRLERG</sequence>
<feature type="transmembrane region" description="Helical" evidence="2">
    <location>
        <begin position="24"/>
        <end position="44"/>
    </location>
</feature>
<dbReference type="Pfam" id="PF24686">
    <property type="entry name" value="FLQE3_permease"/>
    <property type="match status" value="1"/>
</dbReference>
<proteinExistence type="predicted"/>
<feature type="transmembrane region" description="Helical" evidence="2">
    <location>
        <begin position="157"/>
        <end position="179"/>
    </location>
</feature>
<feature type="transmembrane region" description="Helical" evidence="2">
    <location>
        <begin position="494"/>
        <end position="516"/>
    </location>
</feature>
<accession>A0A841EHK2</accession>
<keyword evidence="2" id="KW-0812">Transmembrane</keyword>
<feature type="transmembrane region" description="Helical" evidence="2">
    <location>
        <begin position="199"/>
        <end position="222"/>
    </location>
</feature>
<dbReference type="EMBL" id="JACHLY010000001">
    <property type="protein sequence ID" value="MBB6000513.1"/>
    <property type="molecule type" value="Genomic_DNA"/>
</dbReference>
<comment type="caution">
    <text evidence="3">The sequence shown here is derived from an EMBL/GenBank/DDBJ whole genome shotgun (WGS) entry which is preliminary data.</text>
</comment>
<protein>
    <submittedName>
        <fullName evidence="3">Fluoroquinolone transport system permease protein</fullName>
    </submittedName>
</protein>
<feature type="transmembrane region" description="Helical" evidence="2">
    <location>
        <begin position="50"/>
        <end position="71"/>
    </location>
</feature>